<keyword evidence="1 2" id="KW-0597">Phosphoprotein</keyword>
<name>A0A561T269_9PSEU</name>
<evidence type="ECO:0000313" key="6">
    <source>
        <dbReference type="Proteomes" id="UP000321261"/>
    </source>
</evidence>
<feature type="region of interest" description="Disordered" evidence="3">
    <location>
        <begin position="1"/>
        <end position="20"/>
    </location>
</feature>
<organism evidence="5 6">
    <name type="scientific">Pseudonocardia hierapolitana</name>
    <dbReference type="NCBI Taxonomy" id="1128676"/>
    <lineage>
        <taxon>Bacteria</taxon>
        <taxon>Bacillati</taxon>
        <taxon>Actinomycetota</taxon>
        <taxon>Actinomycetes</taxon>
        <taxon>Pseudonocardiales</taxon>
        <taxon>Pseudonocardiaceae</taxon>
        <taxon>Pseudonocardia</taxon>
    </lineage>
</organism>
<dbReference type="OrthoDB" id="7352332at2"/>
<dbReference type="InterPro" id="IPR050595">
    <property type="entry name" value="Bact_response_regulator"/>
</dbReference>
<dbReference type="AlphaFoldDB" id="A0A561T269"/>
<dbReference type="CDD" id="cd00156">
    <property type="entry name" value="REC"/>
    <property type="match status" value="1"/>
</dbReference>
<sequence>MSVLRSIWSEHGRGRTGPRAQPFRAAEVRPGRVAGNVESRGAQDRAGGGTRVRRGVIVDDNEQFLAVARDHLSRGGLQIVGTAMNQAEALRQADALHPDVVLVDIGLGGESGFEVARRLVADVPGLGSSVVLISTRDEEDLADLIAASPAIGFIPKNLLSVRAIESLLGPRPGVR</sequence>
<dbReference type="SMART" id="SM00448">
    <property type="entry name" value="REC"/>
    <property type="match status" value="1"/>
</dbReference>
<dbReference type="InterPro" id="IPR001789">
    <property type="entry name" value="Sig_transdc_resp-reg_receiver"/>
</dbReference>
<dbReference type="GO" id="GO:0000160">
    <property type="term" value="P:phosphorelay signal transduction system"/>
    <property type="evidence" value="ECO:0007669"/>
    <property type="project" value="InterPro"/>
</dbReference>
<dbReference type="EMBL" id="VIWU01000001">
    <property type="protein sequence ID" value="TWF81207.1"/>
    <property type="molecule type" value="Genomic_DNA"/>
</dbReference>
<feature type="modified residue" description="4-aspartylphosphate" evidence="2">
    <location>
        <position position="104"/>
    </location>
</feature>
<dbReference type="PROSITE" id="PS50110">
    <property type="entry name" value="RESPONSE_REGULATORY"/>
    <property type="match status" value="1"/>
</dbReference>
<protein>
    <submittedName>
        <fullName evidence="5">Response regulator receiver domain-containing protein</fullName>
    </submittedName>
</protein>
<dbReference type="RefSeq" id="WP_147259752.1">
    <property type="nucleotide sequence ID" value="NZ_VIWU01000001.1"/>
</dbReference>
<dbReference type="Gene3D" id="3.40.50.2300">
    <property type="match status" value="1"/>
</dbReference>
<evidence type="ECO:0000313" key="5">
    <source>
        <dbReference type="EMBL" id="TWF81207.1"/>
    </source>
</evidence>
<proteinExistence type="predicted"/>
<reference evidence="5 6" key="1">
    <citation type="submission" date="2019-06" db="EMBL/GenBank/DDBJ databases">
        <title>Sequencing the genomes of 1000 actinobacteria strains.</title>
        <authorList>
            <person name="Klenk H.-P."/>
        </authorList>
    </citation>
    <scope>NUCLEOTIDE SEQUENCE [LARGE SCALE GENOMIC DNA]</scope>
    <source>
        <strain evidence="5 6">DSM 45671</strain>
    </source>
</reference>
<comment type="caution">
    <text evidence="5">The sequence shown here is derived from an EMBL/GenBank/DDBJ whole genome shotgun (WGS) entry which is preliminary data.</text>
</comment>
<dbReference type="InterPro" id="IPR011006">
    <property type="entry name" value="CheY-like_superfamily"/>
</dbReference>
<evidence type="ECO:0000256" key="3">
    <source>
        <dbReference type="SAM" id="MobiDB-lite"/>
    </source>
</evidence>
<dbReference type="SUPFAM" id="SSF52172">
    <property type="entry name" value="CheY-like"/>
    <property type="match status" value="1"/>
</dbReference>
<gene>
    <name evidence="5" type="ORF">FHX44_117150</name>
</gene>
<evidence type="ECO:0000256" key="1">
    <source>
        <dbReference type="ARBA" id="ARBA00022553"/>
    </source>
</evidence>
<keyword evidence="6" id="KW-1185">Reference proteome</keyword>
<evidence type="ECO:0000259" key="4">
    <source>
        <dbReference type="PROSITE" id="PS50110"/>
    </source>
</evidence>
<dbReference type="PANTHER" id="PTHR44591:SF3">
    <property type="entry name" value="RESPONSE REGULATORY DOMAIN-CONTAINING PROTEIN"/>
    <property type="match status" value="1"/>
</dbReference>
<accession>A0A561T269</accession>
<dbReference type="Proteomes" id="UP000321261">
    <property type="component" value="Unassembled WGS sequence"/>
</dbReference>
<evidence type="ECO:0000256" key="2">
    <source>
        <dbReference type="PROSITE-ProRule" id="PRU00169"/>
    </source>
</evidence>
<dbReference type="PANTHER" id="PTHR44591">
    <property type="entry name" value="STRESS RESPONSE REGULATOR PROTEIN 1"/>
    <property type="match status" value="1"/>
</dbReference>
<dbReference type="Pfam" id="PF00072">
    <property type="entry name" value="Response_reg"/>
    <property type="match status" value="1"/>
</dbReference>
<feature type="domain" description="Response regulatory" evidence="4">
    <location>
        <begin position="54"/>
        <end position="171"/>
    </location>
</feature>